<organism evidence="2 3">
    <name type="scientific">Catenuloplanes atrovinosus</name>
    <dbReference type="NCBI Taxonomy" id="137266"/>
    <lineage>
        <taxon>Bacteria</taxon>
        <taxon>Bacillati</taxon>
        <taxon>Actinomycetota</taxon>
        <taxon>Actinomycetes</taxon>
        <taxon>Micromonosporales</taxon>
        <taxon>Micromonosporaceae</taxon>
        <taxon>Catenuloplanes</taxon>
    </lineage>
</organism>
<dbReference type="AlphaFoldDB" id="A0AAE4CE44"/>
<feature type="compositionally biased region" description="Low complexity" evidence="1">
    <location>
        <begin position="275"/>
        <end position="289"/>
    </location>
</feature>
<name>A0AAE4CE44_9ACTN</name>
<dbReference type="EMBL" id="JAVDYB010000001">
    <property type="protein sequence ID" value="MDR7280768.1"/>
    <property type="molecule type" value="Genomic_DNA"/>
</dbReference>
<dbReference type="RefSeq" id="WP_310375505.1">
    <property type="nucleotide sequence ID" value="NZ_JAVDYB010000001.1"/>
</dbReference>
<feature type="compositionally biased region" description="Polar residues" evidence="1">
    <location>
        <begin position="261"/>
        <end position="274"/>
    </location>
</feature>
<evidence type="ECO:0000313" key="3">
    <source>
        <dbReference type="Proteomes" id="UP001183643"/>
    </source>
</evidence>
<sequence length="398" mass="42241">MALDNGRADWTGTPWHTMDVPSIWATIAHHTPDAYATHLAGWRRTSELLSQHITRMRIYRDNLATAWNPTHSPAAATYLAHFDADLDNFQRTHDASVANYTAYAAALAIITDAYTALRPIADEYSVNLTAEQDFQRAAHGAGIEAGLAMHAVAPDTAARQADLTTQARAVMYRASQELIEATAALQVPPKYIDSSAVLAPPPDTGIRPPDIPPVVPLETRPSRSGDVALPLADQAPGPSMRDRDISLAEFTGVRDPLGPNNGASSETVNASGNKTGTSLPPIPTPGIIGHTSRSTNTQNTSPRVDNGRTGLVIGSPPGSRTTPIAQPVGSLLPSSATSSPNTVMPFQTTAPRDSRMQQHDPSREADSPWSTETGVPPIVQPDPPLSAIDPGPAIGREK</sequence>
<feature type="compositionally biased region" description="Basic and acidic residues" evidence="1">
    <location>
        <begin position="352"/>
        <end position="366"/>
    </location>
</feature>
<evidence type="ECO:0008006" key="4">
    <source>
        <dbReference type="Google" id="ProtNLM"/>
    </source>
</evidence>
<gene>
    <name evidence="2" type="ORF">J2S41_007546</name>
</gene>
<dbReference type="Proteomes" id="UP001183643">
    <property type="component" value="Unassembled WGS sequence"/>
</dbReference>
<evidence type="ECO:0000313" key="2">
    <source>
        <dbReference type="EMBL" id="MDR7280768.1"/>
    </source>
</evidence>
<feature type="compositionally biased region" description="Polar residues" evidence="1">
    <location>
        <begin position="332"/>
        <end position="351"/>
    </location>
</feature>
<protein>
    <recommendedName>
        <fullName evidence="4">PPE family domain-containing protein</fullName>
    </recommendedName>
</protein>
<accession>A0AAE4CE44</accession>
<reference evidence="2" key="1">
    <citation type="submission" date="2023-07" db="EMBL/GenBank/DDBJ databases">
        <title>Sequencing the genomes of 1000 actinobacteria strains.</title>
        <authorList>
            <person name="Klenk H.-P."/>
        </authorList>
    </citation>
    <scope>NUCLEOTIDE SEQUENCE</scope>
    <source>
        <strain evidence="2">DSM 44707</strain>
    </source>
</reference>
<feature type="region of interest" description="Disordered" evidence="1">
    <location>
        <begin position="200"/>
        <end position="398"/>
    </location>
</feature>
<feature type="compositionally biased region" description="Pro residues" evidence="1">
    <location>
        <begin position="200"/>
        <end position="215"/>
    </location>
</feature>
<evidence type="ECO:0000256" key="1">
    <source>
        <dbReference type="SAM" id="MobiDB-lite"/>
    </source>
</evidence>
<comment type="caution">
    <text evidence="2">The sequence shown here is derived from an EMBL/GenBank/DDBJ whole genome shotgun (WGS) entry which is preliminary data.</text>
</comment>
<feature type="compositionally biased region" description="Polar residues" evidence="1">
    <location>
        <begin position="291"/>
        <end position="303"/>
    </location>
</feature>
<proteinExistence type="predicted"/>
<keyword evidence="3" id="KW-1185">Reference proteome</keyword>